<dbReference type="EMBL" id="FWXT01000001">
    <property type="protein sequence ID" value="SMC66034.1"/>
    <property type="molecule type" value="Genomic_DNA"/>
</dbReference>
<dbReference type="Gene3D" id="3.40.30.10">
    <property type="entry name" value="Glutaredoxin"/>
    <property type="match status" value="1"/>
</dbReference>
<dbReference type="PANTHER" id="PTHR42852">
    <property type="entry name" value="THIOL:DISULFIDE INTERCHANGE PROTEIN DSBE"/>
    <property type="match status" value="1"/>
</dbReference>
<dbReference type="Pfam" id="PF08534">
    <property type="entry name" value="Redoxin"/>
    <property type="match status" value="1"/>
</dbReference>
<reference evidence="7" key="1">
    <citation type="submission" date="2017-04" db="EMBL/GenBank/DDBJ databases">
        <authorList>
            <person name="Varghese N."/>
            <person name="Submissions S."/>
        </authorList>
    </citation>
    <scope>NUCLEOTIDE SEQUENCE [LARGE SCALE GENOMIC DNA]</scope>
    <source>
        <strain evidence="7">DSM 12126</strain>
    </source>
</reference>
<dbReference type="InterPro" id="IPR036249">
    <property type="entry name" value="Thioredoxin-like_sf"/>
</dbReference>
<dbReference type="GO" id="GO:0030313">
    <property type="term" value="C:cell envelope"/>
    <property type="evidence" value="ECO:0007669"/>
    <property type="project" value="UniProtKB-SubCell"/>
</dbReference>
<proteinExistence type="predicted"/>
<dbReference type="SUPFAM" id="SSF52833">
    <property type="entry name" value="Thioredoxin-like"/>
    <property type="match status" value="1"/>
</dbReference>
<dbReference type="Proteomes" id="UP000192756">
    <property type="component" value="Unassembled WGS sequence"/>
</dbReference>
<dbReference type="CDD" id="cd02966">
    <property type="entry name" value="TlpA_like_family"/>
    <property type="match status" value="1"/>
</dbReference>
<dbReference type="PANTHER" id="PTHR42852:SF18">
    <property type="entry name" value="CHROMOSOME UNDETERMINED SCAFFOLD_47, WHOLE GENOME SHOTGUN SEQUENCE"/>
    <property type="match status" value="1"/>
</dbReference>
<evidence type="ECO:0000256" key="1">
    <source>
        <dbReference type="ARBA" id="ARBA00004196"/>
    </source>
</evidence>
<keyword evidence="6" id="KW-0413">Isomerase</keyword>
<feature type="signal peptide" evidence="4">
    <location>
        <begin position="1"/>
        <end position="27"/>
    </location>
</feature>
<organism evidence="6 7">
    <name type="scientific">Pedobacter africanus</name>
    <dbReference type="NCBI Taxonomy" id="151894"/>
    <lineage>
        <taxon>Bacteria</taxon>
        <taxon>Pseudomonadati</taxon>
        <taxon>Bacteroidota</taxon>
        <taxon>Sphingobacteriia</taxon>
        <taxon>Sphingobacteriales</taxon>
        <taxon>Sphingobacteriaceae</taxon>
        <taxon>Pedobacter</taxon>
    </lineage>
</organism>
<evidence type="ECO:0000259" key="5">
    <source>
        <dbReference type="PROSITE" id="PS51352"/>
    </source>
</evidence>
<dbReference type="PROSITE" id="PS00194">
    <property type="entry name" value="THIOREDOXIN_1"/>
    <property type="match status" value="1"/>
</dbReference>
<dbReference type="AlphaFoldDB" id="A0A1W2AZK3"/>
<evidence type="ECO:0000256" key="4">
    <source>
        <dbReference type="SAM" id="SignalP"/>
    </source>
</evidence>
<feature type="chain" id="PRO_5012529151" evidence="4">
    <location>
        <begin position="28"/>
        <end position="373"/>
    </location>
</feature>
<keyword evidence="3" id="KW-0676">Redox-active center</keyword>
<evidence type="ECO:0000256" key="2">
    <source>
        <dbReference type="ARBA" id="ARBA00022748"/>
    </source>
</evidence>
<dbReference type="InterPro" id="IPR013766">
    <property type="entry name" value="Thioredoxin_domain"/>
</dbReference>
<dbReference type="PROSITE" id="PS51352">
    <property type="entry name" value="THIOREDOXIN_2"/>
    <property type="match status" value="1"/>
</dbReference>
<evidence type="ECO:0000313" key="7">
    <source>
        <dbReference type="Proteomes" id="UP000192756"/>
    </source>
</evidence>
<dbReference type="InterPro" id="IPR017937">
    <property type="entry name" value="Thioredoxin_CS"/>
</dbReference>
<feature type="domain" description="Thioredoxin" evidence="5">
    <location>
        <begin position="38"/>
        <end position="188"/>
    </location>
</feature>
<dbReference type="GO" id="GO:0016853">
    <property type="term" value="F:isomerase activity"/>
    <property type="evidence" value="ECO:0007669"/>
    <property type="project" value="UniProtKB-KW"/>
</dbReference>
<keyword evidence="7" id="KW-1185">Reference proteome</keyword>
<dbReference type="GO" id="GO:0017004">
    <property type="term" value="P:cytochrome complex assembly"/>
    <property type="evidence" value="ECO:0007669"/>
    <property type="project" value="UniProtKB-KW"/>
</dbReference>
<accession>A0A1W2AZK3</accession>
<gene>
    <name evidence="6" type="ORF">SAMN04488524_1779</name>
</gene>
<dbReference type="STRING" id="151894.SAMN04488524_1779"/>
<dbReference type="GO" id="GO:0016491">
    <property type="term" value="F:oxidoreductase activity"/>
    <property type="evidence" value="ECO:0007669"/>
    <property type="project" value="InterPro"/>
</dbReference>
<protein>
    <submittedName>
        <fullName evidence="6">Thiol-disulfide isomerase or thioredoxin</fullName>
    </submittedName>
</protein>
<evidence type="ECO:0000313" key="6">
    <source>
        <dbReference type="EMBL" id="SMC66034.1"/>
    </source>
</evidence>
<keyword evidence="2" id="KW-0201">Cytochrome c-type biogenesis</keyword>
<dbReference type="InterPro" id="IPR013740">
    <property type="entry name" value="Redoxin"/>
</dbReference>
<keyword evidence="4" id="KW-0732">Signal</keyword>
<comment type="subcellular location">
    <subcellularLocation>
        <location evidence="1">Cell envelope</location>
    </subcellularLocation>
</comment>
<sequence length="373" mass="41786">MKSTKLRTFKMIVLLAMSGSSFLSANAQNVNAQNGPTLHVNDSAPKLVVGRWVKGKPIDDFKKGHVYVLDFWATWCVPCRESMPHMSALARRYRDQATFIAMNVSETPRQDRDVFTMVDAFVKMMGNKLDTHVAMDNDASLVNHTWLRAAGIRSIPSVFIVDQESKIAWIGQPQGVDSVLAAVVAGTFDAAAFAKRRASQPKRQAIDDKAMAALMQIRQALMAKDYPLTVSLYEKFMQDYPANSDIMKGTYLRALAHVSPEKALKQLVTLKGSEQEYEIARALSEDEGRLDKKFYVFVADYYTRRSENDFFAMGKVAKAYFASGDIERAIAVQKKFVADLKLPATPSTDEYIRREEETLKKYTAAMQSGKSAN</sequence>
<dbReference type="InterPro" id="IPR050553">
    <property type="entry name" value="Thioredoxin_ResA/DsbE_sf"/>
</dbReference>
<name>A0A1W2AZK3_9SPHI</name>
<evidence type="ECO:0000256" key="3">
    <source>
        <dbReference type="ARBA" id="ARBA00023284"/>
    </source>
</evidence>